<dbReference type="PROSITE" id="PS00922">
    <property type="entry name" value="TRANSGLYCOSYLASE"/>
    <property type="match status" value="1"/>
</dbReference>
<evidence type="ECO:0000313" key="8">
    <source>
        <dbReference type="EMBL" id="GAA0739549.1"/>
    </source>
</evidence>
<keyword evidence="9" id="KW-1185">Reference proteome</keyword>
<feature type="domain" description="SH3b" evidence="7">
    <location>
        <begin position="689"/>
        <end position="751"/>
    </location>
</feature>
<evidence type="ECO:0000256" key="4">
    <source>
        <dbReference type="SAM" id="MobiDB-lite"/>
    </source>
</evidence>
<evidence type="ECO:0000256" key="2">
    <source>
        <dbReference type="ARBA" id="ARBA00007734"/>
    </source>
</evidence>
<proteinExistence type="inferred from homology"/>
<protein>
    <recommendedName>
        <fullName evidence="3">N-acetylmuramoyl-L-alanine amidase</fullName>
        <ecNumber evidence="3">3.5.1.28</ecNumber>
    </recommendedName>
</protein>
<dbReference type="EMBL" id="BAAACG010000008">
    <property type="protein sequence ID" value="GAA0739549.1"/>
    <property type="molecule type" value="Genomic_DNA"/>
</dbReference>
<evidence type="ECO:0000259" key="7">
    <source>
        <dbReference type="PROSITE" id="PS51781"/>
    </source>
</evidence>
<feature type="region of interest" description="Disordered" evidence="4">
    <location>
        <begin position="428"/>
        <end position="474"/>
    </location>
</feature>
<dbReference type="Proteomes" id="UP001501510">
    <property type="component" value="Unassembled WGS sequence"/>
</dbReference>
<feature type="region of interest" description="Disordered" evidence="4">
    <location>
        <begin position="512"/>
        <end position="546"/>
    </location>
</feature>
<dbReference type="Gene3D" id="1.10.530.10">
    <property type="match status" value="1"/>
</dbReference>
<dbReference type="InterPro" id="IPR023346">
    <property type="entry name" value="Lysozyme-like_dom_sf"/>
</dbReference>
<dbReference type="Gene3D" id="3.90.1720.10">
    <property type="entry name" value="endopeptidase domain like (from Nostoc punctiforme)"/>
    <property type="match status" value="1"/>
</dbReference>
<accession>A0ABP3UUD9</accession>
<feature type="signal peptide" evidence="5">
    <location>
        <begin position="1"/>
        <end position="30"/>
    </location>
</feature>
<dbReference type="InterPro" id="IPR038765">
    <property type="entry name" value="Papain-like_cys_pep_sf"/>
</dbReference>
<dbReference type="PANTHER" id="PTHR34408:SF1">
    <property type="entry name" value="GLYCOSYL HYDROLASE FAMILY 19 DOMAIN-CONTAINING PROTEIN HI_1415"/>
    <property type="match status" value="1"/>
</dbReference>
<dbReference type="Pfam" id="PF01464">
    <property type="entry name" value="SLT"/>
    <property type="match status" value="1"/>
</dbReference>
<evidence type="ECO:0000256" key="1">
    <source>
        <dbReference type="ARBA" id="ARBA00001561"/>
    </source>
</evidence>
<dbReference type="InterPro" id="IPR052354">
    <property type="entry name" value="Cell_Wall_Dynamics_Protein"/>
</dbReference>
<dbReference type="PROSITE" id="PS50911">
    <property type="entry name" value="CHAP"/>
    <property type="match status" value="1"/>
</dbReference>
<dbReference type="InterPro" id="IPR003646">
    <property type="entry name" value="SH3-like_bac-type"/>
</dbReference>
<dbReference type="PANTHER" id="PTHR34408">
    <property type="entry name" value="FAMILY PROTEIN, PUTATIVE-RELATED"/>
    <property type="match status" value="1"/>
</dbReference>
<feature type="domain" description="SH3b" evidence="7">
    <location>
        <begin position="450"/>
        <end position="513"/>
    </location>
</feature>
<dbReference type="Pfam" id="PF05257">
    <property type="entry name" value="CHAP"/>
    <property type="match status" value="1"/>
</dbReference>
<reference evidence="9" key="1">
    <citation type="journal article" date="2019" name="Int. J. Syst. Evol. Microbiol.">
        <title>The Global Catalogue of Microorganisms (GCM) 10K type strain sequencing project: providing services to taxonomists for standard genome sequencing and annotation.</title>
        <authorList>
            <consortium name="The Broad Institute Genomics Platform"/>
            <consortium name="The Broad Institute Genome Sequencing Center for Infectious Disease"/>
            <person name="Wu L."/>
            <person name="Ma J."/>
        </authorList>
    </citation>
    <scope>NUCLEOTIDE SEQUENCE [LARGE SCALE GENOMIC DNA]</scope>
    <source>
        <strain evidence="9">JCM 1407</strain>
    </source>
</reference>
<dbReference type="Pfam" id="PF08239">
    <property type="entry name" value="SH3_3"/>
    <property type="match status" value="7"/>
</dbReference>
<feature type="compositionally biased region" description="Low complexity" evidence="4">
    <location>
        <begin position="452"/>
        <end position="472"/>
    </location>
</feature>
<dbReference type="SMART" id="SM00287">
    <property type="entry name" value="SH3b"/>
    <property type="match status" value="7"/>
</dbReference>
<dbReference type="Gene3D" id="2.30.30.40">
    <property type="entry name" value="SH3 Domains"/>
    <property type="match status" value="7"/>
</dbReference>
<dbReference type="InterPro" id="IPR000189">
    <property type="entry name" value="Transglyc_AS"/>
</dbReference>
<organism evidence="8 9">
    <name type="scientific">Clostridium oceanicum</name>
    <dbReference type="NCBI Taxonomy" id="1543"/>
    <lineage>
        <taxon>Bacteria</taxon>
        <taxon>Bacillati</taxon>
        <taxon>Bacillota</taxon>
        <taxon>Clostridia</taxon>
        <taxon>Eubacteriales</taxon>
        <taxon>Clostridiaceae</taxon>
        <taxon>Clostridium</taxon>
    </lineage>
</organism>
<feature type="domain" description="SH3b" evidence="7">
    <location>
        <begin position="367"/>
        <end position="429"/>
    </location>
</feature>
<dbReference type="SUPFAM" id="SSF53955">
    <property type="entry name" value="Lysozyme-like"/>
    <property type="match status" value="1"/>
</dbReference>
<feature type="domain" description="Peptidase C51" evidence="6">
    <location>
        <begin position="32"/>
        <end position="163"/>
    </location>
</feature>
<evidence type="ECO:0000259" key="6">
    <source>
        <dbReference type="PROSITE" id="PS50911"/>
    </source>
</evidence>
<comment type="similarity">
    <text evidence="2">Belongs to the transglycosylase Slt family.</text>
</comment>
<dbReference type="CDD" id="cd00254">
    <property type="entry name" value="LT-like"/>
    <property type="match status" value="1"/>
</dbReference>
<name>A0ABP3UUD9_9CLOT</name>
<feature type="compositionally biased region" description="Low complexity" evidence="4">
    <location>
        <begin position="428"/>
        <end position="443"/>
    </location>
</feature>
<feature type="domain" description="SH3b" evidence="7">
    <location>
        <begin position="196"/>
        <end position="259"/>
    </location>
</feature>
<dbReference type="InterPro" id="IPR008258">
    <property type="entry name" value="Transglycosylase_SLT_dom_1"/>
</dbReference>
<dbReference type="PROSITE" id="PS51781">
    <property type="entry name" value="SH3B"/>
    <property type="match status" value="7"/>
</dbReference>
<evidence type="ECO:0000256" key="3">
    <source>
        <dbReference type="ARBA" id="ARBA00011901"/>
    </source>
</evidence>
<evidence type="ECO:0000256" key="5">
    <source>
        <dbReference type="SAM" id="SignalP"/>
    </source>
</evidence>
<keyword evidence="5" id="KW-0732">Signal</keyword>
<comment type="catalytic activity">
    <reaction evidence="1">
        <text>Hydrolyzes the link between N-acetylmuramoyl residues and L-amino acid residues in certain cell-wall glycopeptides.</text>
        <dbReference type="EC" id="3.5.1.28"/>
    </reaction>
</comment>
<feature type="domain" description="SH3b" evidence="7">
    <location>
        <begin position="281"/>
        <end position="344"/>
    </location>
</feature>
<dbReference type="InterPro" id="IPR007921">
    <property type="entry name" value="CHAP_dom"/>
</dbReference>
<evidence type="ECO:0000313" key="9">
    <source>
        <dbReference type="Proteomes" id="UP001501510"/>
    </source>
</evidence>
<comment type="caution">
    <text evidence="8">The sequence shown here is derived from an EMBL/GenBank/DDBJ whole genome shotgun (WGS) entry which is preliminary data.</text>
</comment>
<feature type="domain" description="SH3b" evidence="7">
    <location>
        <begin position="609"/>
        <end position="675"/>
    </location>
</feature>
<dbReference type="EC" id="3.5.1.28" evidence="3"/>
<dbReference type="RefSeq" id="WP_425544699.1">
    <property type="nucleotide sequence ID" value="NZ_BAAACG010000008.1"/>
</dbReference>
<gene>
    <name evidence="8" type="ORF">GCM10008906_18460</name>
</gene>
<feature type="domain" description="SH3b" evidence="7">
    <location>
        <begin position="531"/>
        <end position="594"/>
    </location>
</feature>
<dbReference type="SUPFAM" id="SSF54001">
    <property type="entry name" value="Cysteine proteinases"/>
    <property type="match status" value="1"/>
</dbReference>
<sequence>MKKAQKAAFTICLSSGILGMNALAASPVMASGIIPNMNSSAYNSDNIFTQCGFKGQCTWFTYGRVIEKLGTHLPSQFYGNAVDWWYSNARSKVYSYGSEPRANSVIVWSGGPKGYGHVGFVEKVVGDTVYFNEGNFSNRGHYEGRVKTLSKEAIKNRGNIFLKGYIYVGGSGNSSSSNNNSSNNSNNNTVTIKRTAKIHLSSNSSSLNVRSNPSLSSSVIGSLSNNDSVSIINESNGWAKIKHGSGIGYISTKYLSSSTSNNSSNSNSNNSNNNVTVKRTAKVHLSSNSSLLNVRSSSSTSSSVIGSLRNNASVSVISESNGWAKIKHGSGVGYISTKYLSSSTSNNSSNSNSNNSNNNVTVKRTAKVHLNSNSSLLNVRSSSSTSSSVIGSLRNNASVSVISESNGWAKIKHGSGVGYVSTKYLSSSTSNNSSSSNSKNNNSVTAKRTAKVRLSSNSSSLNVRSSSSTSSSVIGSLRNNASVSVISESNGWAKIKHGSGVGYVSTKYLSSSSSNNSNNSSTKNNTSLKSGNVKLSSNSSTLNVRSSANTSSKVIGSLKNGSNITIIGQAGGWYKIKYGSSTAFVSSQYVSLGSTSSHSIPKNNTTSLSSTGRVILSSTSSYLNVRSSASTSSKVLGSLKHGSNVNITGKSGDWYKIKYGSSTGYIYNKYVSLGNSSNTSNSSESKIGYVTLSSKYSTLNVRSGASINNRVVQSLAQGTKVNILASYGSWYKIKYGNITGYVYSSYIKQSSPNQSVNNTSNSRGTSITSGNVSIDEAISNASRKYGVDEALIRAVIKQESGFNPRAVSSAGAIGLMQLMPSTASWLGVSDPYNIQQNINGGTKYLMQMLNSHGNNTRLALAAYNAGPGTLRTRGVDTVAEISKLPYETRNYVQKVMGYYGK</sequence>
<feature type="chain" id="PRO_5045354870" description="N-acetylmuramoyl-L-alanine amidase" evidence="5">
    <location>
        <begin position="31"/>
        <end position="901"/>
    </location>
</feature>